<dbReference type="PANTHER" id="PTHR11712:SF336">
    <property type="entry name" value="3-OXOACYL-[ACYL-CARRIER-PROTEIN] SYNTHASE, MITOCHONDRIAL"/>
    <property type="match status" value="1"/>
</dbReference>
<keyword evidence="1" id="KW-0808">Transferase</keyword>
<dbReference type="PANTHER" id="PTHR11712">
    <property type="entry name" value="POLYKETIDE SYNTHASE-RELATED"/>
    <property type="match status" value="1"/>
</dbReference>
<dbReference type="Proteomes" id="UP000315060">
    <property type="component" value="Unassembled WGS sequence"/>
</dbReference>
<dbReference type="Gene3D" id="3.40.47.10">
    <property type="match status" value="1"/>
</dbReference>
<protein>
    <submittedName>
        <fullName evidence="3">Beta-ketoacyl-[acyl-carrier-protein] synthase II</fullName>
    </submittedName>
</protein>
<dbReference type="InterPro" id="IPR000794">
    <property type="entry name" value="Beta-ketoacyl_synthase"/>
</dbReference>
<comment type="caution">
    <text evidence="3">The sequence shown here is derived from an EMBL/GenBank/DDBJ whole genome shotgun (WGS) entry which is preliminary data.</text>
</comment>
<dbReference type="EMBL" id="VMYC01000438">
    <property type="protein sequence ID" value="TVX63701.1"/>
    <property type="molecule type" value="Genomic_DNA"/>
</dbReference>
<evidence type="ECO:0000259" key="2">
    <source>
        <dbReference type="Pfam" id="PF00109"/>
    </source>
</evidence>
<dbReference type="GO" id="GO:0004315">
    <property type="term" value="F:3-oxoacyl-[acyl-carrier-protein] synthase activity"/>
    <property type="evidence" value="ECO:0007669"/>
    <property type="project" value="TreeGrafter"/>
</dbReference>
<dbReference type="Pfam" id="PF00109">
    <property type="entry name" value="ketoacyl-synt"/>
    <property type="match status" value="1"/>
</dbReference>
<evidence type="ECO:0000256" key="1">
    <source>
        <dbReference type="ARBA" id="ARBA00022679"/>
    </source>
</evidence>
<sequence length="75" mass="8562">MKLNRVVVTGYGLTSPIGNTPEEFWNSLQTGKIGIGEITKFDHSEFAVHNAAEVQDFPFDKYFVKKDTNRFDNYS</sequence>
<dbReference type="AlphaFoldDB" id="A0A559GL20"/>
<evidence type="ECO:0000313" key="4">
    <source>
        <dbReference type="Proteomes" id="UP000315060"/>
    </source>
</evidence>
<dbReference type="GO" id="GO:0006633">
    <property type="term" value="P:fatty acid biosynthetic process"/>
    <property type="evidence" value="ECO:0007669"/>
    <property type="project" value="TreeGrafter"/>
</dbReference>
<proteinExistence type="predicted"/>
<dbReference type="GO" id="GO:0005829">
    <property type="term" value="C:cytosol"/>
    <property type="evidence" value="ECO:0007669"/>
    <property type="project" value="TreeGrafter"/>
</dbReference>
<reference evidence="3 4" key="1">
    <citation type="submission" date="2019-07" db="EMBL/GenBank/DDBJ databases">
        <authorList>
            <person name="Mohale T."/>
        </authorList>
    </citation>
    <scope>NUCLEOTIDE SEQUENCE [LARGE SCALE GENOMIC DNA]</scope>
    <source>
        <strain evidence="3 4">NTPn 59</strain>
    </source>
</reference>
<name>A0A559GL20_STREE</name>
<feature type="non-terminal residue" evidence="3">
    <location>
        <position position="75"/>
    </location>
</feature>
<gene>
    <name evidence="3" type="ORF">AZJ28_12830</name>
</gene>
<dbReference type="SUPFAM" id="SSF53901">
    <property type="entry name" value="Thiolase-like"/>
    <property type="match status" value="1"/>
</dbReference>
<accession>A0A559GL20</accession>
<feature type="domain" description="Beta-ketoacyl synthase-like N-terminal" evidence="2">
    <location>
        <begin position="4"/>
        <end position="69"/>
    </location>
</feature>
<evidence type="ECO:0000313" key="3">
    <source>
        <dbReference type="EMBL" id="TVX63701.1"/>
    </source>
</evidence>
<dbReference type="InterPro" id="IPR014030">
    <property type="entry name" value="Ketoacyl_synth_N"/>
</dbReference>
<dbReference type="InterPro" id="IPR016039">
    <property type="entry name" value="Thiolase-like"/>
</dbReference>
<organism evidence="3 4">
    <name type="scientific">Streptococcus pneumoniae</name>
    <dbReference type="NCBI Taxonomy" id="1313"/>
    <lineage>
        <taxon>Bacteria</taxon>
        <taxon>Bacillati</taxon>
        <taxon>Bacillota</taxon>
        <taxon>Bacilli</taxon>
        <taxon>Lactobacillales</taxon>
        <taxon>Streptococcaceae</taxon>
        <taxon>Streptococcus</taxon>
    </lineage>
</organism>